<accession>A0ABX4MG71</accession>
<keyword evidence="1" id="KW-1133">Transmembrane helix</keyword>
<evidence type="ECO:0000313" key="2">
    <source>
        <dbReference type="EMBL" id="PHP53124.1"/>
    </source>
</evidence>
<evidence type="ECO:0000313" key="3">
    <source>
        <dbReference type="Proteomes" id="UP000194577"/>
    </source>
</evidence>
<dbReference type="Proteomes" id="UP000194577">
    <property type="component" value="Unassembled WGS sequence"/>
</dbReference>
<organism evidence="2 3">
    <name type="scientific">Actinomyces ruminis</name>
    <dbReference type="NCBI Taxonomy" id="1937003"/>
    <lineage>
        <taxon>Bacteria</taxon>
        <taxon>Bacillati</taxon>
        <taxon>Actinomycetota</taxon>
        <taxon>Actinomycetes</taxon>
        <taxon>Actinomycetales</taxon>
        <taxon>Actinomycetaceae</taxon>
        <taxon>Actinomyces</taxon>
    </lineage>
</organism>
<reference evidence="2 3" key="1">
    <citation type="submission" date="2017-10" db="EMBL/GenBank/DDBJ databases">
        <title>Draft genome sequence of cellulolytic Actinomyces sp CtC72 isolated from cattle rumen fluid.</title>
        <authorList>
            <person name="Joshi A.J."/>
            <person name="Vasudevan G."/>
            <person name="Lanjekar V.B."/>
            <person name="Hivarkar S."/>
            <person name="Engineer A."/>
            <person name="Pore S.D."/>
            <person name="Dhakephalkar P.K."/>
            <person name="Dagar S."/>
        </authorList>
    </citation>
    <scope>NUCLEOTIDE SEQUENCE [LARGE SCALE GENOMIC DNA]</scope>
    <source>
        <strain evidence="3">CtC72</strain>
    </source>
</reference>
<evidence type="ECO:0000256" key="1">
    <source>
        <dbReference type="SAM" id="Phobius"/>
    </source>
</evidence>
<keyword evidence="3" id="KW-1185">Reference proteome</keyword>
<name>A0ABX4MG71_9ACTO</name>
<feature type="transmembrane region" description="Helical" evidence="1">
    <location>
        <begin position="39"/>
        <end position="56"/>
    </location>
</feature>
<gene>
    <name evidence="2" type="ORF">BW737_004680</name>
</gene>
<proteinExistence type="predicted"/>
<evidence type="ECO:0008006" key="4">
    <source>
        <dbReference type="Google" id="ProtNLM"/>
    </source>
</evidence>
<sequence>MWRLAVEFFWGLLLARVILGLIDGDNLRSTEAWLTPRAWGYPLFFAVVGVYSYLYWMRHRDD</sequence>
<protein>
    <recommendedName>
        <fullName evidence="4">Phospholipase_D-nuclease N-terminal</fullName>
    </recommendedName>
</protein>
<keyword evidence="1" id="KW-0812">Transmembrane</keyword>
<keyword evidence="1" id="KW-0472">Membrane</keyword>
<dbReference type="EMBL" id="MTPX02000031">
    <property type="protein sequence ID" value="PHP53124.1"/>
    <property type="molecule type" value="Genomic_DNA"/>
</dbReference>
<comment type="caution">
    <text evidence="2">The sequence shown here is derived from an EMBL/GenBank/DDBJ whole genome shotgun (WGS) entry which is preliminary data.</text>
</comment>